<sequence>MKEFVLLFRMDIKSAEAQPSKEQMEIYMKQWMVWINDIAERGMLADGGNHFSKDGRVLKPNDRVIHQPYIADDVSVAGYIIILAENLDEATKIARKCPILNGQNTSVEIRETAKPGE</sequence>
<reference evidence="1 2" key="1">
    <citation type="submission" date="2019-03" db="EMBL/GenBank/DDBJ databases">
        <title>Genomic Encyclopedia of Type Strains, Phase IV (KMG-IV): sequencing the most valuable type-strain genomes for metagenomic binning, comparative biology and taxonomic classification.</title>
        <authorList>
            <person name="Goeker M."/>
        </authorList>
    </citation>
    <scope>NUCLEOTIDE SEQUENCE [LARGE SCALE GENOMIC DNA]</scope>
    <source>
        <strain evidence="1 2">DSM 22362</strain>
    </source>
</reference>
<dbReference type="EMBL" id="SMBZ01000004">
    <property type="protein sequence ID" value="TCV19532.1"/>
    <property type="molecule type" value="Genomic_DNA"/>
</dbReference>
<proteinExistence type="predicted"/>
<evidence type="ECO:0000313" key="2">
    <source>
        <dbReference type="Proteomes" id="UP000295197"/>
    </source>
</evidence>
<keyword evidence="2" id="KW-1185">Reference proteome</keyword>
<dbReference type="SUPFAM" id="SSF54909">
    <property type="entry name" value="Dimeric alpha+beta barrel"/>
    <property type="match status" value="1"/>
</dbReference>
<dbReference type="Proteomes" id="UP000295197">
    <property type="component" value="Unassembled WGS sequence"/>
</dbReference>
<name>A0A4R3W110_9SPHI</name>
<gene>
    <name evidence="1" type="ORF">EDC17_100454</name>
</gene>
<evidence type="ECO:0008006" key="3">
    <source>
        <dbReference type="Google" id="ProtNLM"/>
    </source>
</evidence>
<accession>A0A4R3W110</accession>
<dbReference type="Gene3D" id="3.30.70.1060">
    <property type="entry name" value="Dimeric alpha+beta barrel"/>
    <property type="match status" value="1"/>
</dbReference>
<dbReference type="InterPro" id="IPR011008">
    <property type="entry name" value="Dimeric_a/b-barrel"/>
</dbReference>
<evidence type="ECO:0000313" key="1">
    <source>
        <dbReference type="EMBL" id="TCV19532.1"/>
    </source>
</evidence>
<organism evidence="1 2">
    <name type="scientific">Sphingobacterium alimentarium</name>
    <dbReference type="NCBI Taxonomy" id="797292"/>
    <lineage>
        <taxon>Bacteria</taxon>
        <taxon>Pseudomonadati</taxon>
        <taxon>Bacteroidota</taxon>
        <taxon>Sphingobacteriia</taxon>
        <taxon>Sphingobacteriales</taxon>
        <taxon>Sphingobacteriaceae</taxon>
        <taxon>Sphingobacterium</taxon>
    </lineage>
</organism>
<dbReference type="OrthoDB" id="7782105at2"/>
<protein>
    <recommendedName>
        <fullName evidence="3">YCII-related domain-containing protein</fullName>
    </recommendedName>
</protein>
<dbReference type="AlphaFoldDB" id="A0A4R3W110"/>
<comment type="caution">
    <text evidence="1">The sequence shown here is derived from an EMBL/GenBank/DDBJ whole genome shotgun (WGS) entry which is preliminary data.</text>
</comment>